<feature type="coiled-coil region" evidence="12">
    <location>
        <begin position="127"/>
        <end position="154"/>
    </location>
</feature>
<evidence type="ECO:0000256" key="9">
    <source>
        <dbReference type="ARBA" id="ARBA00023054"/>
    </source>
</evidence>
<evidence type="ECO:0000256" key="7">
    <source>
        <dbReference type="ARBA" id="ARBA00022927"/>
    </source>
</evidence>
<evidence type="ECO:0000259" key="14">
    <source>
        <dbReference type="Pfam" id="PF18035"/>
    </source>
</evidence>
<evidence type="ECO:0000256" key="4">
    <source>
        <dbReference type="ARBA" id="ARBA00022692"/>
    </source>
</evidence>
<dbReference type="InterPro" id="IPR040463">
    <property type="entry name" value="BAP29/BAP31_N"/>
</dbReference>
<keyword evidence="9 12" id="KW-0175">Coiled coil</keyword>
<evidence type="ECO:0000256" key="12">
    <source>
        <dbReference type="SAM" id="Coils"/>
    </source>
</evidence>
<keyword evidence="7 11" id="KW-0653">Protein transport</keyword>
<feature type="transmembrane region" description="Helical" evidence="11">
    <location>
        <begin position="80"/>
        <end position="101"/>
    </location>
</feature>
<keyword evidence="16" id="KW-1185">Reference proteome</keyword>
<dbReference type="Pfam" id="PF05529">
    <property type="entry name" value="Bap31"/>
    <property type="match status" value="1"/>
</dbReference>
<evidence type="ECO:0000256" key="1">
    <source>
        <dbReference type="ARBA" id="ARBA00004477"/>
    </source>
</evidence>
<keyword evidence="8 11" id="KW-1133">Transmembrane helix</keyword>
<dbReference type="Pfam" id="PF18035">
    <property type="entry name" value="Bap31_Bap29_C"/>
    <property type="match status" value="1"/>
</dbReference>
<evidence type="ECO:0000256" key="10">
    <source>
        <dbReference type="ARBA" id="ARBA00023136"/>
    </source>
</evidence>
<keyword evidence="4 11" id="KW-0812">Transmembrane</keyword>
<dbReference type="GO" id="GO:0006886">
    <property type="term" value="P:intracellular protein transport"/>
    <property type="evidence" value="ECO:0007669"/>
    <property type="project" value="UniProtKB-UniRule"/>
</dbReference>
<keyword evidence="6 11" id="KW-0931">ER-Golgi transport</keyword>
<organism evidence="15 16">
    <name type="scientific">Filobasidium floriforme</name>
    <dbReference type="NCBI Taxonomy" id="5210"/>
    <lineage>
        <taxon>Eukaryota</taxon>
        <taxon>Fungi</taxon>
        <taxon>Dikarya</taxon>
        <taxon>Basidiomycota</taxon>
        <taxon>Agaricomycotina</taxon>
        <taxon>Tremellomycetes</taxon>
        <taxon>Filobasidiales</taxon>
        <taxon>Filobasidiaceae</taxon>
        <taxon>Filobasidium</taxon>
    </lineage>
</organism>
<evidence type="ECO:0000259" key="13">
    <source>
        <dbReference type="Pfam" id="PF05529"/>
    </source>
</evidence>
<protein>
    <recommendedName>
        <fullName evidence="11">Endoplasmic reticulum transmembrane protein</fullName>
    </recommendedName>
</protein>
<comment type="function">
    <text evidence="11">May play a role in anterograde transport of membrane proteins from the endoplasmic reticulum to the Golgi.</text>
</comment>
<accession>A0A8K0JFB0</accession>
<dbReference type="PANTHER" id="PTHR12701:SF20">
    <property type="entry name" value="ENDOPLASMIC RETICULUM TRANSMEMBRANE PROTEIN"/>
    <property type="match status" value="1"/>
</dbReference>
<evidence type="ECO:0000256" key="5">
    <source>
        <dbReference type="ARBA" id="ARBA00022824"/>
    </source>
</evidence>
<proteinExistence type="inferred from homology"/>
<evidence type="ECO:0000313" key="15">
    <source>
        <dbReference type="EMBL" id="KAG7527974.1"/>
    </source>
</evidence>
<evidence type="ECO:0000256" key="6">
    <source>
        <dbReference type="ARBA" id="ARBA00022892"/>
    </source>
</evidence>
<feature type="domain" description="BAP29/BAP31 transmembrane" evidence="13">
    <location>
        <begin position="2"/>
        <end position="112"/>
    </location>
</feature>
<sequence length="180" mass="19969">MPFVMKKKMMHFLSENPIVAKIQYGNLDPFSFVAVLFVDAVQRMIKVAQEGQVAKEEKGVQDIRAETNHHARKFYAQRNLYLTGATLFLAVLLTRVFAIVLDLINSQEQLNQLKTNTSKTAVAAGPNKALQTEVVTLKEQLAAKDRDLAALKKQAGQNVSAFNELADSKQPQSLANKKVA</sequence>
<evidence type="ECO:0000256" key="2">
    <source>
        <dbReference type="ARBA" id="ARBA00007956"/>
    </source>
</evidence>
<dbReference type="InterPro" id="IPR041672">
    <property type="entry name" value="Bap31/Bap29_C"/>
</dbReference>
<dbReference type="Proteomes" id="UP000812966">
    <property type="component" value="Unassembled WGS sequence"/>
</dbReference>
<gene>
    <name evidence="15" type="ORF">FFLO_06473</name>
</gene>
<evidence type="ECO:0000256" key="11">
    <source>
        <dbReference type="RuleBase" id="RU367026"/>
    </source>
</evidence>
<keyword evidence="3 11" id="KW-0813">Transport</keyword>
<evidence type="ECO:0000313" key="16">
    <source>
        <dbReference type="Proteomes" id="UP000812966"/>
    </source>
</evidence>
<comment type="caution">
    <text evidence="11">Lacks conserved residue(s) required for the propagation of feature annotation.</text>
</comment>
<dbReference type="GO" id="GO:0005789">
    <property type="term" value="C:endoplasmic reticulum membrane"/>
    <property type="evidence" value="ECO:0007669"/>
    <property type="project" value="UniProtKB-SubCell"/>
</dbReference>
<dbReference type="GO" id="GO:0006888">
    <property type="term" value="P:endoplasmic reticulum to Golgi vesicle-mediated transport"/>
    <property type="evidence" value="ECO:0007669"/>
    <property type="project" value="UniProtKB-UniRule"/>
</dbReference>
<evidence type="ECO:0000256" key="3">
    <source>
        <dbReference type="ARBA" id="ARBA00022448"/>
    </source>
</evidence>
<dbReference type="InterPro" id="IPR008417">
    <property type="entry name" value="BAP29/BAP31"/>
</dbReference>
<name>A0A8K0JFB0_9TREE</name>
<comment type="subcellular location">
    <subcellularLocation>
        <location evidence="1 11">Endoplasmic reticulum membrane</location>
        <topology evidence="1 11">Multi-pass membrane protein</topology>
    </subcellularLocation>
</comment>
<reference evidence="15" key="1">
    <citation type="submission" date="2020-04" db="EMBL/GenBank/DDBJ databases">
        <title>Analysis of mating type loci in Filobasidium floriforme.</title>
        <authorList>
            <person name="Nowrousian M."/>
        </authorList>
    </citation>
    <scope>NUCLEOTIDE SEQUENCE</scope>
    <source>
        <strain evidence="15">CBS 6242</strain>
    </source>
</reference>
<keyword evidence="5 11" id="KW-0256">Endoplasmic reticulum</keyword>
<keyword evidence="10 11" id="KW-0472">Membrane</keyword>
<dbReference type="PANTHER" id="PTHR12701">
    <property type="entry name" value="BCR-ASSOCIATED PROTEIN, BAP"/>
    <property type="match status" value="1"/>
</dbReference>
<dbReference type="EMBL" id="JABELV010000215">
    <property type="protein sequence ID" value="KAG7527974.1"/>
    <property type="molecule type" value="Genomic_DNA"/>
</dbReference>
<dbReference type="AlphaFoldDB" id="A0A8K0JFB0"/>
<evidence type="ECO:0000256" key="8">
    <source>
        <dbReference type="ARBA" id="ARBA00022989"/>
    </source>
</evidence>
<comment type="caution">
    <text evidence="15">The sequence shown here is derived from an EMBL/GenBank/DDBJ whole genome shotgun (WGS) entry which is preliminary data.</text>
</comment>
<dbReference type="GO" id="GO:0070973">
    <property type="term" value="P:protein localization to endoplasmic reticulum exit site"/>
    <property type="evidence" value="ECO:0007669"/>
    <property type="project" value="UniProtKB-UniRule"/>
</dbReference>
<comment type="similarity">
    <text evidence="2 11">Belongs to the BCAP29/BCAP31 family.</text>
</comment>
<feature type="domain" description="Bap31/Bap29 cytoplasmic coiled-coil" evidence="14">
    <location>
        <begin position="132"/>
        <end position="172"/>
    </location>
</feature>